<comment type="caution">
    <text evidence="2">The sequence shown here is derived from an EMBL/GenBank/DDBJ whole genome shotgun (WGS) entry which is preliminary data.</text>
</comment>
<evidence type="ECO:0000313" key="3">
    <source>
        <dbReference type="Proteomes" id="UP001328107"/>
    </source>
</evidence>
<sequence>MFKFVVLLALLAIVVVSTSDETTPLICVSIQNAKKTAQDGKIIYNYPIKPSASASEDSTTSSSSVVSFVAALAILSAAF</sequence>
<proteinExistence type="predicted"/>
<keyword evidence="3" id="KW-1185">Reference proteome</keyword>
<evidence type="ECO:0000313" key="2">
    <source>
        <dbReference type="EMBL" id="GMR42944.1"/>
    </source>
</evidence>
<organism evidence="2 3">
    <name type="scientific">Pristionchus mayeri</name>
    <dbReference type="NCBI Taxonomy" id="1317129"/>
    <lineage>
        <taxon>Eukaryota</taxon>
        <taxon>Metazoa</taxon>
        <taxon>Ecdysozoa</taxon>
        <taxon>Nematoda</taxon>
        <taxon>Chromadorea</taxon>
        <taxon>Rhabditida</taxon>
        <taxon>Rhabditina</taxon>
        <taxon>Diplogasteromorpha</taxon>
        <taxon>Diplogasteroidea</taxon>
        <taxon>Neodiplogasteridae</taxon>
        <taxon>Pristionchus</taxon>
    </lineage>
</organism>
<protein>
    <submittedName>
        <fullName evidence="2">Uncharacterized protein</fullName>
    </submittedName>
</protein>
<evidence type="ECO:0000256" key="1">
    <source>
        <dbReference type="SAM" id="SignalP"/>
    </source>
</evidence>
<name>A0AAN4ZP96_9BILA</name>
<reference evidence="3" key="1">
    <citation type="submission" date="2022-10" db="EMBL/GenBank/DDBJ databases">
        <title>Genome assembly of Pristionchus species.</title>
        <authorList>
            <person name="Yoshida K."/>
            <person name="Sommer R.J."/>
        </authorList>
    </citation>
    <scope>NUCLEOTIDE SEQUENCE [LARGE SCALE GENOMIC DNA]</scope>
    <source>
        <strain evidence="3">RS5460</strain>
    </source>
</reference>
<dbReference type="EMBL" id="BTRK01000003">
    <property type="protein sequence ID" value="GMR42944.1"/>
    <property type="molecule type" value="Genomic_DNA"/>
</dbReference>
<feature type="signal peptide" evidence="1">
    <location>
        <begin position="1"/>
        <end position="19"/>
    </location>
</feature>
<feature type="chain" id="PRO_5042843919" evidence="1">
    <location>
        <begin position="20"/>
        <end position="79"/>
    </location>
</feature>
<dbReference type="Proteomes" id="UP001328107">
    <property type="component" value="Unassembled WGS sequence"/>
</dbReference>
<keyword evidence="1" id="KW-0732">Signal</keyword>
<dbReference type="AlphaFoldDB" id="A0AAN4ZP96"/>
<accession>A0AAN4ZP96</accession>
<gene>
    <name evidence="2" type="ORF">PMAYCL1PPCAC_13139</name>
</gene>